<gene>
    <name evidence="4" type="ORF">ES332_A01G255500v1</name>
</gene>
<dbReference type="InterPro" id="IPR017853">
    <property type="entry name" value="GH"/>
</dbReference>
<dbReference type="PRINTS" id="PR00131">
    <property type="entry name" value="GLHYDRLASE1"/>
</dbReference>
<comment type="similarity">
    <text evidence="1 2">Belongs to the glycosyl hydrolase 1 family.</text>
</comment>
<dbReference type="Pfam" id="PF00232">
    <property type="entry name" value="Glyco_hydro_1"/>
    <property type="match status" value="2"/>
</dbReference>
<dbReference type="SUPFAM" id="SSF51445">
    <property type="entry name" value="(Trans)glycosidases"/>
    <property type="match status" value="1"/>
</dbReference>
<keyword evidence="5" id="KW-1185">Reference proteome</keyword>
<feature type="signal peptide" evidence="3">
    <location>
        <begin position="1"/>
        <end position="19"/>
    </location>
</feature>
<evidence type="ECO:0000256" key="3">
    <source>
        <dbReference type="SAM" id="SignalP"/>
    </source>
</evidence>
<evidence type="ECO:0008006" key="6">
    <source>
        <dbReference type="Google" id="ProtNLM"/>
    </source>
</evidence>
<accession>A0A5D2RV80</accession>
<evidence type="ECO:0000256" key="1">
    <source>
        <dbReference type="ARBA" id="ARBA00010838"/>
    </source>
</evidence>
<evidence type="ECO:0000313" key="4">
    <source>
        <dbReference type="EMBL" id="TYI44699.1"/>
    </source>
</evidence>
<dbReference type="AlphaFoldDB" id="A0A5D2RV80"/>
<feature type="chain" id="PRO_5023139325" description="Beta-glucosidase" evidence="3">
    <location>
        <begin position="20"/>
        <end position="460"/>
    </location>
</feature>
<dbReference type="GO" id="GO:0008422">
    <property type="term" value="F:beta-glucosidase activity"/>
    <property type="evidence" value="ECO:0007669"/>
    <property type="project" value="TreeGrafter"/>
</dbReference>
<name>A0A5D2RV80_GOSTO</name>
<dbReference type="GO" id="GO:0005975">
    <property type="term" value="P:carbohydrate metabolic process"/>
    <property type="evidence" value="ECO:0007669"/>
    <property type="project" value="InterPro"/>
</dbReference>
<evidence type="ECO:0000256" key="2">
    <source>
        <dbReference type="RuleBase" id="RU003690"/>
    </source>
</evidence>
<dbReference type="PANTHER" id="PTHR10353">
    <property type="entry name" value="GLYCOSYL HYDROLASE"/>
    <property type="match status" value="1"/>
</dbReference>
<dbReference type="InterPro" id="IPR001360">
    <property type="entry name" value="Glyco_hydro_1"/>
</dbReference>
<protein>
    <recommendedName>
        <fullName evidence="6">Beta-glucosidase</fullName>
    </recommendedName>
</protein>
<sequence>MKPLVILLSFTFFSTTLYANSHSQQHFDTGSLSRESFPEGFLFGTAASAYQVEGMASKDGRGPSIWDAFVKTPGRIANNETGEVSIDQYHRYKEDVDLMQMLNFDAYRFSISWSRIFPRITPHANLYHYDLPLALQEKYLGLLDRQVIQDFADYAKFCFKTFGDRVKTWMTFNEPRVVAALGFDNGINPPNRSHHLILSHAEAVKRYREKYQAKQNGRIGIFLDFVWYEPLTRSKADNYAAQRARDFHIGWFLHPLVYGKYPRTMQKIVRERLPKFTKSEVEKVRNSFDVLCVNHYTSYYIYEPHQPPSNVTGYQQDWNTGFAYERNGVPIGHRAHSEWLYEVPWGMYKAVTYVTKRYGSPNIILSENGMDDPGNLTFPESLYDINRVNFYRSYLKELKRAMDDGANVTGYFAWSILDNFEWLLGYTSRFGLVYVDHNDLKRYPKLSAYWFKQMLERKNS</sequence>
<keyword evidence="3" id="KW-0732">Signal</keyword>
<reference evidence="4 5" key="1">
    <citation type="submission" date="2019-07" db="EMBL/GenBank/DDBJ databases">
        <title>WGS assembly of Gossypium tomentosum.</title>
        <authorList>
            <person name="Chen Z.J."/>
            <person name="Sreedasyam A."/>
            <person name="Ando A."/>
            <person name="Song Q."/>
            <person name="De L."/>
            <person name="Hulse-Kemp A."/>
            <person name="Ding M."/>
            <person name="Ye W."/>
            <person name="Kirkbride R."/>
            <person name="Jenkins J."/>
            <person name="Plott C."/>
            <person name="Lovell J."/>
            <person name="Lin Y.-M."/>
            <person name="Vaughn R."/>
            <person name="Liu B."/>
            <person name="Li W."/>
            <person name="Simpson S."/>
            <person name="Scheffler B."/>
            <person name="Saski C."/>
            <person name="Grover C."/>
            <person name="Hu G."/>
            <person name="Conover J."/>
            <person name="Carlson J."/>
            <person name="Shu S."/>
            <person name="Boston L."/>
            <person name="Williams M."/>
            <person name="Peterson D."/>
            <person name="Mcgee K."/>
            <person name="Jones D."/>
            <person name="Wendel J."/>
            <person name="Stelly D."/>
            <person name="Grimwood J."/>
            <person name="Schmutz J."/>
        </authorList>
    </citation>
    <scope>NUCLEOTIDE SEQUENCE [LARGE SCALE GENOMIC DNA]</scope>
    <source>
        <strain evidence="4">7179.01</strain>
    </source>
</reference>
<evidence type="ECO:0000313" key="5">
    <source>
        <dbReference type="Proteomes" id="UP000322667"/>
    </source>
</evidence>
<dbReference type="FunFam" id="3.20.20.80:FF:000041">
    <property type="entry name" value="Beta-glucosidase 7"/>
    <property type="match status" value="1"/>
</dbReference>
<proteinExistence type="inferred from homology"/>
<dbReference type="Proteomes" id="UP000322667">
    <property type="component" value="Chromosome A01"/>
</dbReference>
<dbReference type="PANTHER" id="PTHR10353:SF196">
    <property type="entry name" value="BETA-GLUCOSIDASE"/>
    <property type="match status" value="1"/>
</dbReference>
<organism evidence="4 5">
    <name type="scientific">Gossypium tomentosum</name>
    <name type="common">Hawaiian cotton</name>
    <name type="synonym">Gossypium sandvicense</name>
    <dbReference type="NCBI Taxonomy" id="34277"/>
    <lineage>
        <taxon>Eukaryota</taxon>
        <taxon>Viridiplantae</taxon>
        <taxon>Streptophyta</taxon>
        <taxon>Embryophyta</taxon>
        <taxon>Tracheophyta</taxon>
        <taxon>Spermatophyta</taxon>
        <taxon>Magnoliopsida</taxon>
        <taxon>eudicotyledons</taxon>
        <taxon>Gunneridae</taxon>
        <taxon>Pentapetalae</taxon>
        <taxon>rosids</taxon>
        <taxon>malvids</taxon>
        <taxon>Malvales</taxon>
        <taxon>Malvaceae</taxon>
        <taxon>Malvoideae</taxon>
        <taxon>Gossypium</taxon>
    </lineage>
</organism>
<dbReference type="Gene3D" id="3.20.20.80">
    <property type="entry name" value="Glycosidases"/>
    <property type="match status" value="1"/>
</dbReference>
<dbReference type="EMBL" id="CM017610">
    <property type="protein sequence ID" value="TYI44699.1"/>
    <property type="molecule type" value="Genomic_DNA"/>
</dbReference>